<evidence type="ECO:0000313" key="1">
    <source>
        <dbReference type="EMBL" id="SVE57715.1"/>
    </source>
</evidence>
<feature type="non-terminal residue" evidence="1">
    <location>
        <position position="1"/>
    </location>
</feature>
<reference evidence="1" key="1">
    <citation type="submission" date="2018-05" db="EMBL/GenBank/DDBJ databases">
        <authorList>
            <person name="Lanie J.A."/>
            <person name="Ng W.-L."/>
            <person name="Kazmierczak K.M."/>
            <person name="Andrzejewski T.M."/>
            <person name="Davidsen T.M."/>
            <person name="Wayne K.J."/>
            <person name="Tettelin H."/>
            <person name="Glass J.I."/>
            <person name="Rusch D."/>
            <person name="Podicherti R."/>
            <person name="Tsui H.-C.T."/>
            <person name="Winkler M.E."/>
        </authorList>
    </citation>
    <scope>NUCLEOTIDE SEQUENCE</scope>
</reference>
<proteinExistence type="predicted"/>
<accession>A0A383EN78</accession>
<sequence length="23" mass="2718">LHINIILYEKAQIDESYLLNTTI</sequence>
<organism evidence="1">
    <name type="scientific">marine metagenome</name>
    <dbReference type="NCBI Taxonomy" id="408172"/>
    <lineage>
        <taxon>unclassified sequences</taxon>
        <taxon>metagenomes</taxon>
        <taxon>ecological metagenomes</taxon>
    </lineage>
</organism>
<protein>
    <submittedName>
        <fullName evidence="1">Uncharacterized protein</fullName>
    </submittedName>
</protein>
<gene>
    <name evidence="1" type="ORF">METZ01_LOCUS510569</name>
</gene>
<dbReference type="EMBL" id="UINC01227001">
    <property type="protein sequence ID" value="SVE57715.1"/>
    <property type="molecule type" value="Genomic_DNA"/>
</dbReference>
<name>A0A383EN78_9ZZZZ</name>
<dbReference type="AlphaFoldDB" id="A0A383EN78"/>